<dbReference type="Pfam" id="PF14361">
    <property type="entry name" value="RsbRD_N"/>
    <property type="match status" value="1"/>
</dbReference>
<dbReference type="Pfam" id="PF17853">
    <property type="entry name" value="GGDEF_2"/>
    <property type="match status" value="1"/>
</dbReference>
<comment type="caution">
    <text evidence="5">The sequence shown here is derived from an EMBL/GenBank/DDBJ whole genome shotgun (WGS) entry which is preliminary data.</text>
</comment>
<evidence type="ECO:0000313" key="5">
    <source>
        <dbReference type="EMBL" id="RHW27409.1"/>
    </source>
</evidence>
<dbReference type="InterPro" id="IPR051448">
    <property type="entry name" value="CdaR-like_regulators"/>
</dbReference>
<organism evidence="5 6">
    <name type="scientific">Nocardioides immobilis</name>
    <dbReference type="NCBI Taxonomy" id="2049295"/>
    <lineage>
        <taxon>Bacteria</taxon>
        <taxon>Bacillati</taxon>
        <taxon>Actinomycetota</taxon>
        <taxon>Actinomycetes</taxon>
        <taxon>Propionibacteriales</taxon>
        <taxon>Nocardioidaceae</taxon>
        <taxon>Nocardioides</taxon>
    </lineage>
</organism>
<dbReference type="InterPro" id="IPR025736">
    <property type="entry name" value="PucR_C-HTH_dom"/>
</dbReference>
<keyword evidence="6" id="KW-1185">Reference proteome</keyword>
<sequence length="393" mass="42514">MREREVAPEVRSLSRRLLPDAEGLGTRMAERICAEIPVYAEGELLTFDQLADSCAHNIRYILGILAGDPSTSLDTPRATGAARAGQGVPYDAVLQAFRIGGRYIWELLVEHAPPDEHDVLLLAAADVWSVSDDLSDHVTDAYRRALADRARRDGQMRAVLVGALLDGDEAPEYVFEAARVLNLDGARDFVVVSAESPESGAEGLVDVERKLRRSNVASAWRLDHHHHDGVVALHFGFGVEHLVEALTELATGRVGVSALLGRLERASEGRRQARVACTAVTPGSTGILRYDANPLSVLLASSSESARSLVDGVLAPVLELPEDDREVVLATARAWLAAGGSTSTAARHLHVHRNTVRYRLRRLEELTGRDLATPVDAAELHVALECVRILGLG</sequence>
<feature type="domain" description="CdaR GGDEF-like" evidence="4">
    <location>
        <begin position="167"/>
        <end position="277"/>
    </location>
</feature>
<evidence type="ECO:0000313" key="6">
    <source>
        <dbReference type="Proteomes" id="UP000283644"/>
    </source>
</evidence>
<feature type="domain" description="RsbT co-antagonist protein RsbRD N-terminal" evidence="3">
    <location>
        <begin position="23"/>
        <end position="157"/>
    </location>
</feature>
<evidence type="ECO:0000256" key="1">
    <source>
        <dbReference type="ARBA" id="ARBA00006754"/>
    </source>
</evidence>
<dbReference type="InterPro" id="IPR041522">
    <property type="entry name" value="CdaR_GGDEF"/>
</dbReference>
<dbReference type="OrthoDB" id="3190266at2"/>
<reference evidence="5 6" key="1">
    <citation type="submission" date="2018-09" db="EMBL/GenBank/DDBJ databases">
        <title>Genome sequencing of Nocardioides immobilis CCTCC AB 2017083 for comparison to Nocardioides silvaticus.</title>
        <authorList>
            <person name="Li C."/>
            <person name="Wang G."/>
        </authorList>
    </citation>
    <scope>NUCLEOTIDE SEQUENCE [LARGE SCALE GENOMIC DNA]</scope>
    <source>
        <strain evidence="5 6">CCTCC AB 2017083</strain>
    </source>
</reference>
<dbReference type="InterPro" id="IPR042070">
    <property type="entry name" value="PucR_C-HTH_sf"/>
</dbReference>
<comment type="similarity">
    <text evidence="1">Belongs to the CdaR family.</text>
</comment>
<dbReference type="PANTHER" id="PTHR33744">
    <property type="entry name" value="CARBOHYDRATE DIACID REGULATOR"/>
    <property type="match status" value="1"/>
</dbReference>
<dbReference type="RefSeq" id="WP_118925030.1">
    <property type="nucleotide sequence ID" value="NZ_QXGH01000013.1"/>
</dbReference>
<name>A0A417Y439_9ACTN</name>
<dbReference type="InterPro" id="IPR025751">
    <property type="entry name" value="RsbRD_N_dom"/>
</dbReference>
<dbReference type="EMBL" id="QXGH01000013">
    <property type="protein sequence ID" value="RHW27409.1"/>
    <property type="molecule type" value="Genomic_DNA"/>
</dbReference>
<evidence type="ECO:0000259" key="3">
    <source>
        <dbReference type="Pfam" id="PF14361"/>
    </source>
</evidence>
<dbReference type="Gene3D" id="1.10.10.2840">
    <property type="entry name" value="PucR C-terminal helix-turn-helix domain"/>
    <property type="match status" value="1"/>
</dbReference>
<dbReference type="Proteomes" id="UP000283644">
    <property type="component" value="Unassembled WGS sequence"/>
</dbReference>
<accession>A0A417Y439</accession>
<feature type="domain" description="PucR C-terminal helix-turn-helix" evidence="2">
    <location>
        <begin position="329"/>
        <end position="385"/>
    </location>
</feature>
<dbReference type="Pfam" id="PF13556">
    <property type="entry name" value="HTH_30"/>
    <property type="match status" value="1"/>
</dbReference>
<evidence type="ECO:0000259" key="4">
    <source>
        <dbReference type="Pfam" id="PF17853"/>
    </source>
</evidence>
<proteinExistence type="inferred from homology"/>
<gene>
    <name evidence="5" type="ORF">D0Z08_09680</name>
</gene>
<protein>
    <submittedName>
        <fullName evidence="5">PucR family transcriptional regulator</fullName>
    </submittedName>
</protein>
<dbReference type="PANTHER" id="PTHR33744:SF1">
    <property type="entry name" value="DNA-BINDING TRANSCRIPTIONAL ACTIVATOR ADER"/>
    <property type="match status" value="1"/>
</dbReference>
<dbReference type="AlphaFoldDB" id="A0A417Y439"/>
<evidence type="ECO:0000259" key="2">
    <source>
        <dbReference type="Pfam" id="PF13556"/>
    </source>
</evidence>